<dbReference type="Gene3D" id="3.40.710.10">
    <property type="entry name" value="DD-peptidase/beta-lactamase superfamily"/>
    <property type="match status" value="1"/>
</dbReference>
<dbReference type="GO" id="GO:0008658">
    <property type="term" value="F:penicillin binding"/>
    <property type="evidence" value="ECO:0007669"/>
    <property type="project" value="InterPro"/>
</dbReference>
<name>K0NLB6_DESTT</name>
<dbReference type="InterPro" id="IPR012338">
    <property type="entry name" value="Beta-lactam/transpept-like"/>
</dbReference>
<gene>
    <name evidence="2" type="primary">pbpA3</name>
    <name evidence="2" type="ordered locus">TOL2_C13240</name>
</gene>
<reference evidence="2 3" key="1">
    <citation type="journal article" date="2013" name="Environ. Microbiol.">
        <title>Complete genome, catabolic sub-proteomes and key-metabolites of Desulfobacula toluolica Tol2, a marine, aromatic compound-degrading, sulfate-reducing bacterium.</title>
        <authorList>
            <person name="Wohlbrand L."/>
            <person name="Jacob J.H."/>
            <person name="Kube M."/>
            <person name="Mussmann M."/>
            <person name="Jarling R."/>
            <person name="Beck A."/>
            <person name="Amann R."/>
            <person name="Wilkes H."/>
            <person name="Reinhardt R."/>
            <person name="Rabus R."/>
        </authorList>
    </citation>
    <scope>NUCLEOTIDE SEQUENCE [LARGE SCALE GENOMIC DNA]</scope>
    <source>
        <strain evidence="3">DSM 7467 / Tol2</strain>
    </source>
</reference>
<dbReference type="GO" id="GO:0071972">
    <property type="term" value="F:peptidoglycan L,D-transpeptidase activity"/>
    <property type="evidence" value="ECO:0007669"/>
    <property type="project" value="TreeGrafter"/>
</dbReference>
<proteinExistence type="predicted"/>
<dbReference type="InterPro" id="IPR001460">
    <property type="entry name" value="PCN-bd_Tpept"/>
</dbReference>
<dbReference type="Pfam" id="PF00905">
    <property type="entry name" value="Transpeptidase"/>
    <property type="match status" value="1"/>
</dbReference>
<keyword evidence="3" id="KW-1185">Reference proteome</keyword>
<dbReference type="InterPro" id="IPR050515">
    <property type="entry name" value="Beta-lactam/transpept"/>
</dbReference>
<sequence length="376" mass="41873">MSKNQLNQIISTTKFTKTDKNIFFLDTPETSYKITTSIDVDLQEYLLSVLDRLKKLTRGKPQRIAFVVMEADTGKIIAMTGFDLENPNANPCIASNYPAASIFKIITASAAVETLGYTPGTTLYFNGNKYTLYKRQLKDVKNKYSCKISFSRAFAESVNPVFGKIGKNHLGEKRLESYADAFGFNQIIHSELPFFSGRFETNSSEYHLAELGCGFNTDTTISPLFGAMLISAVVNSGDIMLPSIVEHVTDPDGKIIYKNKQATYKKAIRPETATTMMQLMKKTVSKGTARKSFRGSSKDAVLSKLTIGGKTGSLYNKEHTVKYDWFTGFGNEKTTNKKIALSIVVGHREYIGTKAGTYAKMILKKYFKKTYATAQL</sequence>
<dbReference type="PANTHER" id="PTHR30627">
    <property type="entry name" value="PEPTIDOGLYCAN D,D-TRANSPEPTIDASE"/>
    <property type="match status" value="1"/>
</dbReference>
<evidence type="ECO:0000313" key="3">
    <source>
        <dbReference type="Proteomes" id="UP000007347"/>
    </source>
</evidence>
<organism evidence="2 3">
    <name type="scientific">Desulfobacula toluolica (strain DSM 7467 / Tol2)</name>
    <dbReference type="NCBI Taxonomy" id="651182"/>
    <lineage>
        <taxon>Bacteria</taxon>
        <taxon>Pseudomonadati</taxon>
        <taxon>Thermodesulfobacteriota</taxon>
        <taxon>Desulfobacteria</taxon>
        <taxon>Desulfobacterales</taxon>
        <taxon>Desulfobacteraceae</taxon>
        <taxon>Desulfobacula</taxon>
    </lineage>
</organism>
<accession>K0NLB6</accession>
<dbReference type="AlphaFoldDB" id="K0NLB6"/>
<dbReference type="EMBL" id="FO203503">
    <property type="protein sequence ID" value="CCK79487.1"/>
    <property type="molecule type" value="Genomic_DNA"/>
</dbReference>
<feature type="domain" description="Penicillin-binding protein transpeptidase" evidence="1">
    <location>
        <begin position="65"/>
        <end position="364"/>
    </location>
</feature>
<dbReference type="GO" id="GO:0071555">
    <property type="term" value="P:cell wall organization"/>
    <property type="evidence" value="ECO:0007669"/>
    <property type="project" value="TreeGrafter"/>
</dbReference>
<dbReference type="SUPFAM" id="SSF56601">
    <property type="entry name" value="beta-lactamase/transpeptidase-like"/>
    <property type="match status" value="1"/>
</dbReference>
<evidence type="ECO:0000259" key="1">
    <source>
        <dbReference type="Pfam" id="PF00905"/>
    </source>
</evidence>
<protein>
    <submittedName>
        <fullName evidence="2">PbpA3: penicillin-binding protein 1A</fullName>
    </submittedName>
</protein>
<dbReference type="PANTHER" id="PTHR30627:SF2">
    <property type="entry name" value="PEPTIDOGLYCAN D,D-TRANSPEPTIDASE MRDA"/>
    <property type="match status" value="1"/>
</dbReference>
<dbReference type="GO" id="GO:0005886">
    <property type="term" value="C:plasma membrane"/>
    <property type="evidence" value="ECO:0007669"/>
    <property type="project" value="TreeGrafter"/>
</dbReference>
<dbReference type="HOGENOM" id="CLU_047548_0_0_7"/>
<dbReference type="KEGG" id="dto:TOL2_C13240"/>
<dbReference type="STRING" id="651182.TOL2_C13240"/>
<evidence type="ECO:0000313" key="2">
    <source>
        <dbReference type="EMBL" id="CCK79487.1"/>
    </source>
</evidence>
<dbReference type="Proteomes" id="UP000007347">
    <property type="component" value="Chromosome"/>
</dbReference>